<sequence length="174" mass="18965">MKIWGVDVGAFGAVAILDTDSRELVIIDMPTLKVKRGPRVVNQVDAHLLADALRPHVDSETKALIEKVSAMPGNGVSSMFSFGRAAGIVEGVLAGLSVPFELIPPATWIKSMRTFGGKDGSRQRAQELFPDYAHLFARKKDDGRAEAALLACYAGERKDEPPIRLPKSRRRLSL</sequence>
<organism evidence="1">
    <name type="scientific">uncultured Caudovirales phage</name>
    <dbReference type="NCBI Taxonomy" id="2100421"/>
    <lineage>
        <taxon>Viruses</taxon>
        <taxon>Duplodnaviria</taxon>
        <taxon>Heunggongvirae</taxon>
        <taxon>Uroviricota</taxon>
        <taxon>Caudoviricetes</taxon>
        <taxon>Peduoviridae</taxon>
        <taxon>Maltschvirus</taxon>
        <taxon>Maltschvirus maltsch</taxon>
    </lineage>
</organism>
<dbReference type="GO" id="GO:0003676">
    <property type="term" value="F:nucleic acid binding"/>
    <property type="evidence" value="ECO:0007669"/>
    <property type="project" value="InterPro"/>
</dbReference>
<dbReference type="InterPro" id="IPR036397">
    <property type="entry name" value="RNaseH_sf"/>
</dbReference>
<dbReference type="InterPro" id="IPR012337">
    <property type="entry name" value="RNaseH-like_sf"/>
</dbReference>
<accession>A0A6J5MKI5</accession>
<dbReference type="Gene3D" id="3.30.420.10">
    <property type="entry name" value="Ribonuclease H-like superfamily/Ribonuclease H"/>
    <property type="match status" value="1"/>
</dbReference>
<dbReference type="EMBL" id="LR796491">
    <property type="protein sequence ID" value="CAB4147705.1"/>
    <property type="molecule type" value="Genomic_DNA"/>
</dbReference>
<proteinExistence type="predicted"/>
<evidence type="ECO:0000313" key="1">
    <source>
        <dbReference type="EMBL" id="CAB4147705.1"/>
    </source>
</evidence>
<name>A0A6J5MKI5_9CAUD</name>
<dbReference type="CDD" id="cd22992">
    <property type="entry name" value="MOC1"/>
    <property type="match status" value="1"/>
</dbReference>
<reference evidence="1" key="1">
    <citation type="submission" date="2020-04" db="EMBL/GenBank/DDBJ databases">
        <authorList>
            <person name="Chiriac C."/>
            <person name="Salcher M."/>
            <person name="Ghai R."/>
            <person name="Kavagutti S V."/>
        </authorList>
    </citation>
    <scope>NUCLEOTIDE SEQUENCE</scope>
</reference>
<dbReference type="GO" id="GO:0008821">
    <property type="term" value="F:crossover junction DNA endonuclease activity"/>
    <property type="evidence" value="ECO:0007669"/>
    <property type="project" value="InterPro"/>
</dbReference>
<gene>
    <name evidence="1" type="ORF">UFOVP506_41</name>
</gene>
<dbReference type="InterPro" id="IPR045290">
    <property type="entry name" value="MOC1-like"/>
</dbReference>
<dbReference type="SUPFAM" id="SSF53098">
    <property type="entry name" value="Ribonuclease H-like"/>
    <property type="match status" value="1"/>
</dbReference>
<protein>
    <submittedName>
        <fullName evidence="1">Uncharacterized protein</fullName>
    </submittedName>
</protein>
<dbReference type="PANTHER" id="PTHR36015:SF6">
    <property type="entry name" value="HOLLIDAY JUNCTION RESOLVASE MOC1, CHLOROPLASTIC-RELATED"/>
    <property type="match status" value="1"/>
</dbReference>
<dbReference type="PANTHER" id="PTHR36015">
    <property type="entry name" value="HOLLIDAY JUNCTION RESOLVASE MOC1, CHLOROPLASTIC-RELATED"/>
    <property type="match status" value="1"/>
</dbReference>